<dbReference type="GO" id="GO:0005102">
    <property type="term" value="F:signaling receptor binding"/>
    <property type="evidence" value="ECO:0007669"/>
    <property type="project" value="TreeGrafter"/>
</dbReference>
<dbReference type="InterPro" id="IPR013106">
    <property type="entry name" value="Ig_V-set"/>
</dbReference>
<feature type="domain" description="Ig-like" evidence="10">
    <location>
        <begin position="346"/>
        <end position="446"/>
    </location>
</feature>
<reference evidence="11" key="2">
    <citation type="submission" date="2025-09" db="UniProtKB">
        <authorList>
            <consortium name="Ensembl"/>
        </authorList>
    </citation>
    <scope>IDENTIFICATION</scope>
</reference>
<dbReference type="GO" id="GO:1903037">
    <property type="term" value="P:regulation of leukocyte cell-cell adhesion"/>
    <property type="evidence" value="ECO:0007669"/>
    <property type="project" value="UniProtKB-ARBA"/>
</dbReference>
<evidence type="ECO:0000256" key="6">
    <source>
        <dbReference type="ARBA" id="ARBA00023157"/>
    </source>
</evidence>
<dbReference type="GO" id="GO:0009897">
    <property type="term" value="C:external side of plasma membrane"/>
    <property type="evidence" value="ECO:0007669"/>
    <property type="project" value="TreeGrafter"/>
</dbReference>
<keyword evidence="7" id="KW-0325">Glycoprotein</keyword>
<dbReference type="AlphaFoldDB" id="A0A8C8HEC9"/>
<dbReference type="GO" id="GO:0050863">
    <property type="term" value="P:regulation of T cell activation"/>
    <property type="evidence" value="ECO:0007669"/>
    <property type="project" value="UniProtKB-ARBA"/>
</dbReference>
<evidence type="ECO:0000256" key="7">
    <source>
        <dbReference type="ARBA" id="ARBA00023180"/>
    </source>
</evidence>
<dbReference type="GeneTree" id="ENSGT01120000271914"/>
<dbReference type="Pfam" id="PF07686">
    <property type="entry name" value="V-set"/>
    <property type="match status" value="2"/>
</dbReference>
<dbReference type="InterPro" id="IPR007110">
    <property type="entry name" value="Ig-like_dom"/>
</dbReference>
<keyword evidence="6" id="KW-1015">Disulfide bond</keyword>
<dbReference type="GO" id="GO:0001817">
    <property type="term" value="P:regulation of cytokine production"/>
    <property type="evidence" value="ECO:0007669"/>
    <property type="project" value="TreeGrafter"/>
</dbReference>
<keyword evidence="3" id="KW-0732">Signal</keyword>
<evidence type="ECO:0000256" key="2">
    <source>
        <dbReference type="ARBA" id="ARBA00022692"/>
    </source>
</evidence>
<evidence type="ECO:0000256" key="5">
    <source>
        <dbReference type="ARBA" id="ARBA00023136"/>
    </source>
</evidence>
<evidence type="ECO:0000313" key="11">
    <source>
        <dbReference type="Ensembl" id="ENSOTSP00005062955.2"/>
    </source>
</evidence>
<proteinExistence type="inferred from homology"/>
<dbReference type="Proteomes" id="UP000694402">
    <property type="component" value="Unassembled WGS sequence"/>
</dbReference>
<dbReference type="Ensembl" id="ENSOTST00005068450.2">
    <property type="protein sequence ID" value="ENSOTSP00005062955.2"/>
    <property type="gene ID" value="ENSOTSG00005030131.2"/>
</dbReference>
<keyword evidence="5" id="KW-0472">Membrane</keyword>
<dbReference type="SUPFAM" id="SSF48726">
    <property type="entry name" value="Immunoglobulin"/>
    <property type="match status" value="4"/>
</dbReference>
<keyword evidence="2" id="KW-0812">Transmembrane</keyword>
<keyword evidence="4" id="KW-1133">Transmembrane helix</keyword>
<dbReference type="SMART" id="SM00406">
    <property type="entry name" value="IGv"/>
    <property type="match status" value="2"/>
</dbReference>
<evidence type="ECO:0000256" key="9">
    <source>
        <dbReference type="ARBA" id="ARBA00038221"/>
    </source>
</evidence>
<evidence type="ECO:0000256" key="1">
    <source>
        <dbReference type="ARBA" id="ARBA00004370"/>
    </source>
</evidence>
<dbReference type="InterPro" id="IPR036179">
    <property type="entry name" value="Ig-like_dom_sf"/>
</dbReference>
<reference evidence="11" key="1">
    <citation type="submission" date="2025-08" db="UniProtKB">
        <authorList>
            <consortium name="Ensembl"/>
        </authorList>
    </citation>
    <scope>IDENTIFICATION</scope>
</reference>
<dbReference type="InterPro" id="IPR003599">
    <property type="entry name" value="Ig_sub"/>
</dbReference>
<dbReference type="InterPro" id="IPR050504">
    <property type="entry name" value="IgSF_BTN/MOG"/>
</dbReference>
<dbReference type="FunFam" id="2.60.40.10:FF:000088">
    <property type="entry name" value="Butyrophilin subfamily 1 member A1"/>
    <property type="match status" value="1"/>
</dbReference>
<dbReference type="PROSITE" id="PS50835">
    <property type="entry name" value="IG_LIKE"/>
    <property type="match status" value="4"/>
</dbReference>
<dbReference type="Gene3D" id="2.60.40.10">
    <property type="entry name" value="Immunoglobulins"/>
    <property type="match status" value="4"/>
</dbReference>
<accession>A0A8C8HEC9</accession>
<dbReference type="Pfam" id="PF22705">
    <property type="entry name" value="C2-set_3"/>
    <property type="match status" value="2"/>
</dbReference>
<evidence type="ECO:0000256" key="3">
    <source>
        <dbReference type="ARBA" id="ARBA00022729"/>
    </source>
</evidence>
<feature type="domain" description="Ig-like" evidence="10">
    <location>
        <begin position="32"/>
        <end position="128"/>
    </location>
</feature>
<dbReference type="GO" id="GO:0042110">
    <property type="term" value="P:T cell activation"/>
    <property type="evidence" value="ECO:0007669"/>
    <property type="project" value="UniProtKB-ARBA"/>
</dbReference>
<comment type="subcellular location">
    <subcellularLocation>
        <location evidence="1">Membrane</location>
    </subcellularLocation>
</comment>
<feature type="domain" description="Ig-like" evidence="10">
    <location>
        <begin position="137"/>
        <end position="237"/>
    </location>
</feature>
<protein>
    <recommendedName>
        <fullName evidence="10">Ig-like domain-containing protein</fullName>
    </recommendedName>
</protein>
<comment type="similarity">
    <text evidence="9">Belongs to the SKINT family.</text>
</comment>
<dbReference type="FunFam" id="2.60.40.10:FF:000142">
    <property type="entry name" value="V-set domain-containing T-cell activation inhibitor 1"/>
    <property type="match status" value="2"/>
</dbReference>
<evidence type="ECO:0000313" key="12">
    <source>
        <dbReference type="Proteomes" id="UP000694402"/>
    </source>
</evidence>
<dbReference type="InterPro" id="IPR013783">
    <property type="entry name" value="Ig-like_fold"/>
</dbReference>
<sequence>NVDVYFFGISGIYSSMMYTFVETLCKCLDTYKQLVVPPDPVVTSAGHDVILPCHLSPQTSAVNMDIRWFKEGEFASPLYLYDGGKVTEGKGYEGRVSVFTQELEKGNISLLLNNVMASERGIYKCHASYMDWIQELPVVLQVKQQGSVPRISMRKHHRVFIQLSCSSENWYPEPDMLWTDSSGKEITSAETERPKQKEGGVLYSITSHMRIGMDQLEGVTCVVISQYQGTKMESKLQMTDKQLVVPPDPVVTSAGHDVILPCHLSPQTSAVNMDIRWFKEGQFASPLYLYLGGKVTEGKGYEGRVSVFTQELEKGNMSLLLNNVMASERGSYKCQASYMDWIQELPVVLQVKQQGSVPRISMRKHHRVFIQLSCSSENWFPEPDMLWTDSSGKEITSAETERPKQKEGSILYSITSHMRIGMDKLDGITCVVMSQNQETKMESALQMTGEFRNFRSQLTVES</sequence>
<dbReference type="PANTHER" id="PTHR24100:SF130">
    <property type="entry name" value="BUTYROPHILIN-LIKE PROTEIN 9"/>
    <property type="match status" value="1"/>
</dbReference>
<evidence type="ECO:0000256" key="4">
    <source>
        <dbReference type="ARBA" id="ARBA00022989"/>
    </source>
</evidence>
<evidence type="ECO:0000259" key="10">
    <source>
        <dbReference type="PROSITE" id="PS50835"/>
    </source>
</evidence>
<dbReference type="GO" id="GO:0050852">
    <property type="term" value="P:T cell receptor signaling pathway"/>
    <property type="evidence" value="ECO:0007669"/>
    <property type="project" value="TreeGrafter"/>
</dbReference>
<name>A0A8C8HEC9_ONCTS</name>
<dbReference type="SMART" id="SM00409">
    <property type="entry name" value="IG"/>
    <property type="match status" value="2"/>
</dbReference>
<evidence type="ECO:0000256" key="8">
    <source>
        <dbReference type="ARBA" id="ARBA00023319"/>
    </source>
</evidence>
<organism evidence="11 12">
    <name type="scientific">Oncorhynchus tshawytscha</name>
    <name type="common">Chinook salmon</name>
    <name type="synonym">Salmo tshawytscha</name>
    <dbReference type="NCBI Taxonomy" id="74940"/>
    <lineage>
        <taxon>Eukaryota</taxon>
        <taxon>Metazoa</taxon>
        <taxon>Chordata</taxon>
        <taxon>Craniata</taxon>
        <taxon>Vertebrata</taxon>
        <taxon>Euteleostomi</taxon>
        <taxon>Actinopterygii</taxon>
        <taxon>Neopterygii</taxon>
        <taxon>Teleostei</taxon>
        <taxon>Protacanthopterygii</taxon>
        <taxon>Salmoniformes</taxon>
        <taxon>Salmonidae</taxon>
        <taxon>Salmoninae</taxon>
        <taxon>Oncorhynchus</taxon>
    </lineage>
</organism>
<keyword evidence="12" id="KW-1185">Reference proteome</keyword>
<dbReference type="PANTHER" id="PTHR24100">
    <property type="entry name" value="BUTYROPHILIN"/>
    <property type="match status" value="1"/>
</dbReference>
<dbReference type="InterPro" id="IPR053896">
    <property type="entry name" value="BTN3A2-like_Ig-C"/>
</dbReference>
<keyword evidence="8" id="KW-0393">Immunoglobulin domain</keyword>
<feature type="domain" description="Ig-like" evidence="10">
    <location>
        <begin position="241"/>
        <end position="337"/>
    </location>
</feature>